<evidence type="ECO:0000313" key="2">
    <source>
        <dbReference type="EMBL" id="CAN73557.1"/>
    </source>
</evidence>
<proteinExistence type="predicted"/>
<sequence>METANFSALEPSERHVPPKRARTLGPRETSSQVPANSQALEDIQRPSGTAPEVIIKRLMVTAPPILTRGSRAVQTVDLHISEKHGSHSITRDFWRYMPTTIYMGFYFGPHHLIMDALLYFEEKVHKKKLQRVGAIPLLFFRLLCHVLEHMGYPTEPHLECRHHCREHFTLDQWTQLAERNSTEEKKQVTGTPFLYEESEPSDLKLQETFFFHPTESIPSTPAAPSIPQAAFTDPPATPPVPPTVPSPSQVFITISGSKFRGMVLLLRTLNATHDTLFRKMRDIRDQQDRHSIILDQHTAILRQIQ</sequence>
<accession>A5AMJ7</accession>
<feature type="region of interest" description="Disordered" evidence="1">
    <location>
        <begin position="1"/>
        <end position="42"/>
    </location>
</feature>
<dbReference type="AlphaFoldDB" id="A5AMJ7"/>
<gene>
    <name evidence="2" type="ORF">VITISV_021950</name>
</gene>
<evidence type="ECO:0000256" key="1">
    <source>
        <dbReference type="SAM" id="MobiDB-lite"/>
    </source>
</evidence>
<organism evidence="2">
    <name type="scientific">Vitis vinifera</name>
    <name type="common">Grape</name>
    <dbReference type="NCBI Taxonomy" id="29760"/>
    <lineage>
        <taxon>Eukaryota</taxon>
        <taxon>Viridiplantae</taxon>
        <taxon>Streptophyta</taxon>
        <taxon>Embryophyta</taxon>
        <taxon>Tracheophyta</taxon>
        <taxon>Spermatophyta</taxon>
        <taxon>Magnoliopsida</taxon>
        <taxon>eudicotyledons</taxon>
        <taxon>Gunneridae</taxon>
        <taxon>Pentapetalae</taxon>
        <taxon>rosids</taxon>
        <taxon>Vitales</taxon>
        <taxon>Vitaceae</taxon>
        <taxon>Viteae</taxon>
        <taxon>Vitis</taxon>
    </lineage>
</organism>
<reference evidence="2" key="1">
    <citation type="journal article" date="2007" name="PLoS ONE">
        <title>The first genome sequence of an elite grapevine cultivar (Pinot noir Vitis vinifera L.): coping with a highly heterozygous genome.</title>
        <authorList>
            <person name="Velasco R."/>
            <person name="Zharkikh A."/>
            <person name="Troggio M."/>
            <person name="Cartwright D.A."/>
            <person name="Cestaro A."/>
            <person name="Pruss D."/>
            <person name="Pindo M."/>
            <person name="FitzGerald L.M."/>
            <person name="Vezzulli S."/>
            <person name="Reid J."/>
            <person name="Malacarne G."/>
            <person name="Iliev D."/>
            <person name="Coppola G."/>
            <person name="Wardell B."/>
            <person name="Micheletti D."/>
            <person name="Macalma T."/>
            <person name="Facci M."/>
            <person name="Mitchell J.T."/>
            <person name="Perazzolli M."/>
            <person name="Eldredge G."/>
            <person name="Gatto P."/>
            <person name="Oyzerski R."/>
            <person name="Moretto M."/>
            <person name="Gutin N."/>
            <person name="Stefanini M."/>
            <person name="Chen Y."/>
            <person name="Segala C."/>
            <person name="Davenport C."/>
            <person name="Dematte L."/>
            <person name="Mraz A."/>
            <person name="Battilana J."/>
            <person name="Stormo K."/>
            <person name="Costa F."/>
            <person name="Tao Q."/>
            <person name="Si-Ammour A."/>
            <person name="Harkins T."/>
            <person name="Lackey A."/>
            <person name="Perbost C."/>
            <person name="Taillon B."/>
            <person name="Stella A."/>
            <person name="Solovyev V."/>
            <person name="Fawcett J.A."/>
            <person name="Sterck L."/>
            <person name="Vandepoele K."/>
            <person name="Grando S.M."/>
            <person name="Toppo S."/>
            <person name="Moser C."/>
            <person name="Lanchbury J."/>
            <person name="Bogden R."/>
            <person name="Skolnick M."/>
            <person name="Sgaramella V."/>
            <person name="Bhatnagar S.K."/>
            <person name="Fontana P."/>
            <person name="Gutin A."/>
            <person name="Van de Peer Y."/>
            <person name="Salamini F."/>
            <person name="Viola R."/>
        </authorList>
    </citation>
    <scope>NUCLEOTIDE SEQUENCE</scope>
</reference>
<protein>
    <submittedName>
        <fullName evidence="2">Uncharacterized protein</fullName>
    </submittedName>
</protein>
<dbReference type="EMBL" id="AM430202">
    <property type="protein sequence ID" value="CAN73557.1"/>
    <property type="molecule type" value="Genomic_DNA"/>
</dbReference>
<feature type="compositionally biased region" description="Polar residues" evidence="1">
    <location>
        <begin position="28"/>
        <end position="39"/>
    </location>
</feature>
<name>A5AMJ7_VITVI</name>